<keyword evidence="2" id="KW-1185">Reference proteome</keyword>
<organism evidence="1 2">
    <name type="scientific">Sporosarcina siberiensis</name>
    <dbReference type="NCBI Taxonomy" id="1365606"/>
    <lineage>
        <taxon>Bacteria</taxon>
        <taxon>Bacillati</taxon>
        <taxon>Bacillota</taxon>
        <taxon>Bacilli</taxon>
        <taxon>Bacillales</taxon>
        <taxon>Caryophanaceae</taxon>
        <taxon>Sporosarcina</taxon>
    </lineage>
</organism>
<proteinExistence type="predicted"/>
<evidence type="ECO:0000313" key="2">
    <source>
        <dbReference type="Proteomes" id="UP001597218"/>
    </source>
</evidence>
<gene>
    <name evidence="1" type="ORF">ACFSFY_08170</name>
</gene>
<dbReference type="Proteomes" id="UP001597218">
    <property type="component" value="Unassembled WGS sequence"/>
</dbReference>
<name>A0ABW4SH59_9BACL</name>
<protein>
    <recommendedName>
        <fullName evidence="3">Aspartate/glutamate racemase family protein</fullName>
    </recommendedName>
</protein>
<evidence type="ECO:0008006" key="3">
    <source>
        <dbReference type="Google" id="ProtNLM"/>
    </source>
</evidence>
<accession>A0ABW4SH59</accession>
<dbReference type="EMBL" id="JBHUGI010000024">
    <property type="protein sequence ID" value="MFD1928031.1"/>
    <property type="molecule type" value="Genomic_DNA"/>
</dbReference>
<comment type="caution">
    <text evidence="1">The sequence shown here is derived from an EMBL/GenBank/DDBJ whole genome shotgun (WGS) entry which is preliminary data.</text>
</comment>
<dbReference type="InterPro" id="IPR001920">
    <property type="entry name" value="Asp/Glu_race"/>
</dbReference>
<sequence>MSKPVIGILMLNTSFHRPIGDIGNPSTFTFPVAYERIEAATIERVVKVGDSNLIQHFIAAAKRLQEREVKAITTSCGFLALFQKEIQRELDVPFYASSLLQIPIAYALTGRPVGIITARKASLTKQHLLGVDAGNIPVVIEGMDDMPNFTDAIIDQSKPLNMEQVAIEIKTVTKRMINSHPEIKAILLECTNMPPYIHAMREVTDLPIFDLNKFTNYVVESLA</sequence>
<evidence type="ECO:0000313" key="1">
    <source>
        <dbReference type="EMBL" id="MFD1928031.1"/>
    </source>
</evidence>
<dbReference type="NCBIfam" id="NF005679">
    <property type="entry name" value="PRK07475.1"/>
    <property type="match status" value="1"/>
</dbReference>
<reference evidence="2" key="1">
    <citation type="journal article" date="2019" name="Int. J. Syst. Evol. Microbiol.">
        <title>The Global Catalogue of Microorganisms (GCM) 10K type strain sequencing project: providing services to taxonomists for standard genome sequencing and annotation.</title>
        <authorList>
            <consortium name="The Broad Institute Genomics Platform"/>
            <consortium name="The Broad Institute Genome Sequencing Center for Infectious Disease"/>
            <person name="Wu L."/>
            <person name="Ma J."/>
        </authorList>
    </citation>
    <scope>NUCLEOTIDE SEQUENCE [LARGE SCALE GENOMIC DNA]</scope>
    <source>
        <strain evidence="2">CGMCC 4.7177</strain>
    </source>
</reference>
<dbReference type="RefSeq" id="WP_381537023.1">
    <property type="nucleotide sequence ID" value="NZ_JBHUGI010000024.1"/>
</dbReference>
<dbReference type="Gene3D" id="3.40.50.1860">
    <property type="match status" value="2"/>
</dbReference>